<evidence type="ECO:0000313" key="6">
    <source>
        <dbReference type="Proteomes" id="UP000531216"/>
    </source>
</evidence>
<dbReference type="RefSeq" id="WP_090965359.1">
    <property type="nucleotide sequence ID" value="NZ_FOOA01000018.1"/>
</dbReference>
<dbReference type="InterPro" id="IPR009057">
    <property type="entry name" value="Homeodomain-like_sf"/>
</dbReference>
<dbReference type="SUPFAM" id="SSF46689">
    <property type="entry name" value="Homeodomain-like"/>
    <property type="match status" value="1"/>
</dbReference>
<feature type="domain" description="HTH tetR-type" evidence="4">
    <location>
        <begin position="34"/>
        <end position="94"/>
    </location>
</feature>
<sequence>MPHSKQPADADRTPPPPMKVGSRTRGRPSPQEAQQLTELILSIARRLFIEKGFEETSIDEICAIGKMSKKTFYARFGEKQDLFRAVVGVLVNEIILDARSKVGRRPDENLHDYLTRVALDLLSYAIRADVVALDRLMIAATPKFPGLIKTYEGARRSAADLIVPFIAEAQARGEIREADPHKVAEHFLGFTVMERMRTANFGVEPNHVTDEDVATTAERVDVFLNGYLRRTPI</sequence>
<gene>
    <name evidence="5" type="ORF">GGR05_003196</name>
</gene>
<proteinExistence type="predicted"/>
<name>A0A7W6C0C2_9HYPH</name>
<feature type="DNA-binding region" description="H-T-H motif" evidence="2">
    <location>
        <begin position="57"/>
        <end position="76"/>
    </location>
</feature>
<dbReference type="InterPro" id="IPR001647">
    <property type="entry name" value="HTH_TetR"/>
</dbReference>
<dbReference type="PRINTS" id="PR00455">
    <property type="entry name" value="HTHTETR"/>
</dbReference>
<evidence type="ECO:0000256" key="1">
    <source>
        <dbReference type="ARBA" id="ARBA00023125"/>
    </source>
</evidence>
<comment type="caution">
    <text evidence="5">The sequence shown here is derived from an EMBL/GenBank/DDBJ whole genome shotgun (WGS) entry which is preliminary data.</text>
</comment>
<dbReference type="SUPFAM" id="SSF48498">
    <property type="entry name" value="Tetracyclin repressor-like, C-terminal domain"/>
    <property type="match status" value="1"/>
</dbReference>
<dbReference type="PANTHER" id="PTHR30055">
    <property type="entry name" value="HTH-TYPE TRANSCRIPTIONAL REGULATOR RUTR"/>
    <property type="match status" value="1"/>
</dbReference>
<dbReference type="EMBL" id="JACIDO010000006">
    <property type="protein sequence ID" value="MBB3937031.1"/>
    <property type="molecule type" value="Genomic_DNA"/>
</dbReference>
<protein>
    <submittedName>
        <fullName evidence="5">AcrR family transcriptional regulator</fullName>
    </submittedName>
</protein>
<dbReference type="AlphaFoldDB" id="A0A7W6C0C2"/>
<dbReference type="Gene3D" id="1.10.357.10">
    <property type="entry name" value="Tetracycline Repressor, domain 2"/>
    <property type="match status" value="1"/>
</dbReference>
<reference evidence="5 6" key="1">
    <citation type="submission" date="2020-08" db="EMBL/GenBank/DDBJ databases">
        <title>Genomic Encyclopedia of Type Strains, Phase IV (KMG-IV): sequencing the most valuable type-strain genomes for metagenomic binning, comparative biology and taxonomic classification.</title>
        <authorList>
            <person name="Goeker M."/>
        </authorList>
    </citation>
    <scope>NUCLEOTIDE SEQUENCE [LARGE SCALE GENOMIC DNA]</scope>
    <source>
        <strain evidence="5 6">DSM 25024</strain>
    </source>
</reference>
<dbReference type="Pfam" id="PF14246">
    <property type="entry name" value="TetR_C_7"/>
    <property type="match status" value="1"/>
</dbReference>
<feature type="region of interest" description="Disordered" evidence="3">
    <location>
        <begin position="1"/>
        <end position="32"/>
    </location>
</feature>
<dbReference type="Pfam" id="PF00440">
    <property type="entry name" value="TetR_N"/>
    <property type="match status" value="1"/>
</dbReference>
<feature type="compositionally biased region" description="Basic and acidic residues" evidence="3">
    <location>
        <begin position="1"/>
        <end position="12"/>
    </location>
</feature>
<organism evidence="5 6">
    <name type="scientific">Aureimonas phyllosphaerae</name>
    <dbReference type="NCBI Taxonomy" id="1166078"/>
    <lineage>
        <taxon>Bacteria</taxon>
        <taxon>Pseudomonadati</taxon>
        <taxon>Pseudomonadota</taxon>
        <taxon>Alphaproteobacteria</taxon>
        <taxon>Hyphomicrobiales</taxon>
        <taxon>Aurantimonadaceae</taxon>
        <taxon>Aureimonas</taxon>
    </lineage>
</organism>
<keyword evidence="6" id="KW-1185">Reference proteome</keyword>
<dbReference type="Proteomes" id="UP000531216">
    <property type="component" value="Unassembled WGS sequence"/>
</dbReference>
<dbReference type="InterPro" id="IPR036271">
    <property type="entry name" value="Tet_transcr_reg_TetR-rel_C_sf"/>
</dbReference>
<dbReference type="GO" id="GO:0000976">
    <property type="term" value="F:transcription cis-regulatory region binding"/>
    <property type="evidence" value="ECO:0007669"/>
    <property type="project" value="TreeGrafter"/>
</dbReference>
<keyword evidence="1 2" id="KW-0238">DNA-binding</keyword>
<dbReference type="PANTHER" id="PTHR30055:SF146">
    <property type="entry name" value="HTH-TYPE TRANSCRIPTIONAL DUAL REGULATOR CECR"/>
    <property type="match status" value="1"/>
</dbReference>
<dbReference type="OrthoDB" id="5292901at2"/>
<dbReference type="GO" id="GO:0003700">
    <property type="term" value="F:DNA-binding transcription factor activity"/>
    <property type="evidence" value="ECO:0007669"/>
    <property type="project" value="TreeGrafter"/>
</dbReference>
<dbReference type="InterPro" id="IPR050109">
    <property type="entry name" value="HTH-type_TetR-like_transc_reg"/>
</dbReference>
<accession>A0A7W6C0C2</accession>
<evidence type="ECO:0000256" key="3">
    <source>
        <dbReference type="SAM" id="MobiDB-lite"/>
    </source>
</evidence>
<evidence type="ECO:0000256" key="2">
    <source>
        <dbReference type="PROSITE-ProRule" id="PRU00335"/>
    </source>
</evidence>
<dbReference type="Gene3D" id="1.10.10.60">
    <property type="entry name" value="Homeodomain-like"/>
    <property type="match status" value="1"/>
</dbReference>
<dbReference type="PROSITE" id="PS50977">
    <property type="entry name" value="HTH_TETR_2"/>
    <property type="match status" value="1"/>
</dbReference>
<evidence type="ECO:0000259" key="4">
    <source>
        <dbReference type="PROSITE" id="PS50977"/>
    </source>
</evidence>
<evidence type="ECO:0000313" key="5">
    <source>
        <dbReference type="EMBL" id="MBB3937031.1"/>
    </source>
</evidence>
<dbReference type="InterPro" id="IPR039536">
    <property type="entry name" value="TetR_C_Proteobacteria"/>
</dbReference>